<feature type="signal peptide" evidence="2">
    <location>
        <begin position="1"/>
        <end position="20"/>
    </location>
</feature>
<dbReference type="Proteomes" id="UP001168990">
    <property type="component" value="Unassembled WGS sequence"/>
</dbReference>
<feature type="transmembrane region" description="Helical" evidence="1">
    <location>
        <begin position="119"/>
        <end position="136"/>
    </location>
</feature>
<sequence length="246" mass="27214">MNPKFVFASVYLAIIAVTLSNSSPKPFFHLHHSSHANKSHDLIVGSRSSGDRLALEQNIIKSRNWLKENVIKQSFNISKSQTITQIQALDQDTHGHGAYVSLTSANKQNLKLLKMTSKFVLLAVILATLAIASSLYPPSAYIQQYAVAPNKSHHLIAGSRLPGDRLLLQQYIVKSSSWMQITTVEKSFNVSRYEKITQIQALDQKSDGTGAYPSIVRGGPGTSNVTMKFKSQRSKGINFVVLIYAR</sequence>
<dbReference type="PANTHER" id="PTHR37685">
    <property type="entry name" value="GEO11136P1-RELATED"/>
    <property type="match status" value="1"/>
</dbReference>
<evidence type="ECO:0000313" key="3">
    <source>
        <dbReference type="EMBL" id="KAK0173783.1"/>
    </source>
</evidence>
<dbReference type="PANTHER" id="PTHR37685:SF1">
    <property type="entry name" value="GEO11136P1-RELATED"/>
    <property type="match status" value="1"/>
</dbReference>
<evidence type="ECO:0000256" key="1">
    <source>
        <dbReference type="SAM" id="Phobius"/>
    </source>
</evidence>
<reference evidence="3" key="1">
    <citation type="journal article" date="2023" name="bioRxiv">
        <title>Scaffold-level genome assemblies of two parasitoid biocontrol wasps reveal the parthenogenesis mechanism and an associated novel virus.</title>
        <authorList>
            <person name="Inwood S."/>
            <person name="Skelly J."/>
            <person name="Guhlin J."/>
            <person name="Harrop T."/>
            <person name="Goldson S."/>
            <person name="Dearden P."/>
        </authorList>
    </citation>
    <scope>NUCLEOTIDE SEQUENCE</scope>
    <source>
        <strain evidence="3">Irish</strain>
        <tissue evidence="3">Whole body</tissue>
    </source>
</reference>
<keyword evidence="1" id="KW-0472">Membrane</keyword>
<dbReference type="AlphaFoldDB" id="A0AA39KTW9"/>
<dbReference type="EMBL" id="JAQQBS010000002">
    <property type="protein sequence ID" value="KAK0173783.1"/>
    <property type="molecule type" value="Genomic_DNA"/>
</dbReference>
<organism evidence="3 4">
    <name type="scientific">Microctonus aethiopoides</name>
    <dbReference type="NCBI Taxonomy" id="144406"/>
    <lineage>
        <taxon>Eukaryota</taxon>
        <taxon>Metazoa</taxon>
        <taxon>Ecdysozoa</taxon>
        <taxon>Arthropoda</taxon>
        <taxon>Hexapoda</taxon>
        <taxon>Insecta</taxon>
        <taxon>Pterygota</taxon>
        <taxon>Neoptera</taxon>
        <taxon>Endopterygota</taxon>
        <taxon>Hymenoptera</taxon>
        <taxon>Apocrita</taxon>
        <taxon>Ichneumonoidea</taxon>
        <taxon>Braconidae</taxon>
        <taxon>Euphorinae</taxon>
        <taxon>Microctonus</taxon>
    </lineage>
</organism>
<name>A0AA39KTW9_9HYME</name>
<gene>
    <name evidence="3" type="ORF">PV328_006930</name>
</gene>
<dbReference type="InterPro" id="IPR031734">
    <property type="entry name" value="MBF2"/>
</dbReference>
<keyword evidence="1" id="KW-0812">Transmembrane</keyword>
<comment type="caution">
    <text evidence="3">The sequence shown here is derived from an EMBL/GenBank/DDBJ whole genome shotgun (WGS) entry which is preliminary data.</text>
</comment>
<keyword evidence="4" id="KW-1185">Reference proteome</keyword>
<evidence type="ECO:0008006" key="5">
    <source>
        <dbReference type="Google" id="ProtNLM"/>
    </source>
</evidence>
<reference evidence="3" key="2">
    <citation type="submission" date="2023-03" db="EMBL/GenBank/DDBJ databases">
        <authorList>
            <person name="Inwood S.N."/>
            <person name="Skelly J.G."/>
            <person name="Guhlin J."/>
            <person name="Harrop T.W.R."/>
            <person name="Goldson S.G."/>
            <person name="Dearden P.K."/>
        </authorList>
    </citation>
    <scope>NUCLEOTIDE SEQUENCE</scope>
    <source>
        <strain evidence="3">Irish</strain>
        <tissue evidence="3">Whole body</tissue>
    </source>
</reference>
<keyword evidence="2" id="KW-0732">Signal</keyword>
<protein>
    <recommendedName>
        <fullName evidence="5">Salivary secreted peptide</fullName>
    </recommendedName>
</protein>
<feature type="chain" id="PRO_5041336973" description="Salivary secreted peptide" evidence="2">
    <location>
        <begin position="21"/>
        <end position="246"/>
    </location>
</feature>
<accession>A0AA39KTW9</accession>
<proteinExistence type="predicted"/>
<evidence type="ECO:0000256" key="2">
    <source>
        <dbReference type="SAM" id="SignalP"/>
    </source>
</evidence>
<keyword evidence="1" id="KW-1133">Transmembrane helix</keyword>
<dbReference type="Pfam" id="PF15868">
    <property type="entry name" value="MBF2"/>
    <property type="match status" value="2"/>
</dbReference>
<evidence type="ECO:0000313" key="4">
    <source>
        <dbReference type="Proteomes" id="UP001168990"/>
    </source>
</evidence>